<protein>
    <submittedName>
        <fullName evidence="2">Uncharacterized protein</fullName>
    </submittedName>
</protein>
<evidence type="ECO:0000313" key="2">
    <source>
        <dbReference type="EMBL" id="KAL0579566.1"/>
    </source>
</evidence>
<keyword evidence="3" id="KW-1185">Reference proteome</keyword>
<sequence length="592" mass="65512">MDRPVLASTPNSFLLAQGSQGSSHPTPRNLFKQNTATPPPPSLAPSSTGSGSSAGSTIAATPRMEGTSAVIQQPPMQPRPHPFLGQQQQGPPDQAGTTTSNPTPTQSLASGSSDPVGNRNASAAKDFQAVVGEPAKSTQQEASGSSDPKGKRKASAEEDFEALVGRPASSRKRRNTGHPKKTAREMHRVLQSDLNRDEKLLLLCMFLWVRILWRLLDSDEPPILPTPEELVRFESRFSDSEAVTGASSENASPIINPKLVDIPTRTELLRVRRKNTIVSNALQVNEEFLDHARLALSKFGLMRWCVDLSNTPDSLFNEAAECVALSTFRQGILSGAFSHMSCPQNLVRQHQLHVQLYHHVVFQHFKDEWSLAQKFGAESLQMRNSNNTIYQNRLRLSTQRYKFLKKSGYPARYLVLADPRATSDDEEIPGTRTFAIKKRPERSEAAEAWYRRLDTAMSKAANFSFGGPRLRKRIVPDDQGVSITQKYPTGMPLDYFDPTYWSELPPLAKGEALTGGGSEQEDKVIAKLKGHMRIAFLEDPAKSLGAGSKEMQDMEKLSDEAFYRLRRDKVLPLYGIDIDTNVQNGDGDVDMN</sequence>
<evidence type="ECO:0000256" key="1">
    <source>
        <dbReference type="SAM" id="MobiDB-lite"/>
    </source>
</evidence>
<feature type="region of interest" description="Disordered" evidence="1">
    <location>
        <begin position="1"/>
        <end position="120"/>
    </location>
</feature>
<comment type="caution">
    <text evidence="2">The sequence shown here is derived from an EMBL/GenBank/DDBJ whole genome shotgun (WGS) entry which is preliminary data.</text>
</comment>
<dbReference type="EMBL" id="JBAHYK010000055">
    <property type="protein sequence ID" value="KAL0579566.1"/>
    <property type="molecule type" value="Genomic_DNA"/>
</dbReference>
<accession>A0ABR3FVL9</accession>
<proteinExistence type="predicted"/>
<feature type="compositionally biased region" description="Polar residues" evidence="1">
    <location>
        <begin position="136"/>
        <end position="146"/>
    </location>
</feature>
<organism evidence="2 3">
    <name type="scientific">Marasmius crinis-equi</name>
    <dbReference type="NCBI Taxonomy" id="585013"/>
    <lineage>
        <taxon>Eukaryota</taxon>
        <taxon>Fungi</taxon>
        <taxon>Dikarya</taxon>
        <taxon>Basidiomycota</taxon>
        <taxon>Agaricomycotina</taxon>
        <taxon>Agaricomycetes</taxon>
        <taxon>Agaricomycetidae</taxon>
        <taxon>Agaricales</taxon>
        <taxon>Marasmiineae</taxon>
        <taxon>Marasmiaceae</taxon>
        <taxon>Marasmius</taxon>
    </lineage>
</organism>
<evidence type="ECO:0000313" key="3">
    <source>
        <dbReference type="Proteomes" id="UP001465976"/>
    </source>
</evidence>
<feature type="compositionally biased region" description="Polar residues" evidence="1">
    <location>
        <begin position="100"/>
        <end position="120"/>
    </location>
</feature>
<dbReference type="Proteomes" id="UP001465976">
    <property type="component" value="Unassembled WGS sequence"/>
</dbReference>
<feature type="compositionally biased region" description="Low complexity" evidence="1">
    <location>
        <begin position="85"/>
        <end position="99"/>
    </location>
</feature>
<reference evidence="2 3" key="1">
    <citation type="submission" date="2024-02" db="EMBL/GenBank/DDBJ databases">
        <title>A draft genome for the cacao thread blight pathogen Marasmius crinis-equi.</title>
        <authorList>
            <person name="Cohen S.P."/>
            <person name="Baruah I.K."/>
            <person name="Amoako-Attah I."/>
            <person name="Bukari Y."/>
            <person name="Meinhardt L.W."/>
            <person name="Bailey B.A."/>
        </authorList>
    </citation>
    <scope>NUCLEOTIDE SEQUENCE [LARGE SCALE GENOMIC DNA]</scope>
    <source>
        <strain evidence="2 3">GH-76</strain>
    </source>
</reference>
<gene>
    <name evidence="2" type="ORF">V5O48_002446</name>
</gene>
<feature type="compositionally biased region" description="Low complexity" evidence="1">
    <location>
        <begin position="44"/>
        <end position="62"/>
    </location>
</feature>
<feature type="compositionally biased region" description="Basic residues" evidence="1">
    <location>
        <begin position="169"/>
        <end position="181"/>
    </location>
</feature>
<feature type="compositionally biased region" description="Polar residues" evidence="1">
    <location>
        <begin position="8"/>
        <end position="34"/>
    </location>
</feature>
<feature type="region of interest" description="Disordered" evidence="1">
    <location>
        <begin position="132"/>
        <end position="184"/>
    </location>
</feature>
<name>A0ABR3FVL9_9AGAR</name>